<accession>A0ABS1J540</accession>
<keyword evidence="1" id="KW-1188">Viral release from host cell</keyword>
<feature type="domain" description="Prohead serine protease" evidence="4">
    <location>
        <begin position="7"/>
        <end position="162"/>
    </location>
</feature>
<keyword evidence="3" id="KW-0378">Hydrolase</keyword>
<comment type="caution">
    <text evidence="5">The sequence shown here is derived from an EMBL/GenBank/DDBJ whole genome shotgun (WGS) entry which is preliminary data.</text>
</comment>
<evidence type="ECO:0000256" key="2">
    <source>
        <dbReference type="ARBA" id="ARBA00022670"/>
    </source>
</evidence>
<dbReference type="GO" id="GO:0008233">
    <property type="term" value="F:peptidase activity"/>
    <property type="evidence" value="ECO:0007669"/>
    <property type="project" value="UniProtKB-KW"/>
</dbReference>
<sequence length="199" mass="23135">MRIEVRDDSVLIDGYVNAVERDSKVLTDTSGKFIEKIASGAFRRSLERANRTGCPVKVLLNHNYTRVLSSNADDKTHISEDNIGLRCRCEIRDKEVIEKARNKKLVGWSFGFIPIKEERTDEDIPHRTIRELELKEVSILDDTRKPAYNGTSIEVRAEEFDNLIELRFLPDEVETVEVKEKEPNNNHIYENRYMELRAI</sequence>
<dbReference type="Pfam" id="PF04586">
    <property type="entry name" value="Peptidase_S78"/>
    <property type="match status" value="1"/>
</dbReference>
<dbReference type="RefSeq" id="WP_208430061.1">
    <property type="nucleotide sequence ID" value="NZ_JAEPRJ010000001.1"/>
</dbReference>
<dbReference type="GO" id="GO:0006508">
    <property type="term" value="P:proteolysis"/>
    <property type="evidence" value="ECO:0007669"/>
    <property type="project" value="UniProtKB-KW"/>
</dbReference>
<dbReference type="EMBL" id="JAEPRJ010000001">
    <property type="protein sequence ID" value="MBK5898658.1"/>
    <property type="molecule type" value="Genomic_DNA"/>
</dbReference>
<name>A0ABS1J540_9FIRM</name>
<keyword evidence="6" id="KW-1185">Reference proteome</keyword>
<dbReference type="InterPro" id="IPR054613">
    <property type="entry name" value="Peptidase_S78_dom"/>
</dbReference>
<evidence type="ECO:0000259" key="4">
    <source>
        <dbReference type="Pfam" id="PF04586"/>
    </source>
</evidence>
<evidence type="ECO:0000313" key="6">
    <source>
        <dbReference type="Proteomes" id="UP000604730"/>
    </source>
</evidence>
<organism evidence="5 6">
    <name type="scientific">Catonella massiliensis</name>
    <dbReference type="NCBI Taxonomy" id="2799636"/>
    <lineage>
        <taxon>Bacteria</taxon>
        <taxon>Bacillati</taxon>
        <taxon>Bacillota</taxon>
        <taxon>Clostridia</taxon>
        <taxon>Lachnospirales</taxon>
        <taxon>Lachnospiraceae</taxon>
        <taxon>Catonella</taxon>
    </lineage>
</organism>
<evidence type="ECO:0000256" key="3">
    <source>
        <dbReference type="ARBA" id="ARBA00022801"/>
    </source>
</evidence>
<keyword evidence="2 5" id="KW-0645">Protease</keyword>
<protein>
    <submittedName>
        <fullName evidence="5">HK97 family phage prohead protease</fullName>
    </submittedName>
</protein>
<evidence type="ECO:0000256" key="1">
    <source>
        <dbReference type="ARBA" id="ARBA00022612"/>
    </source>
</evidence>
<dbReference type="Proteomes" id="UP000604730">
    <property type="component" value="Unassembled WGS sequence"/>
</dbReference>
<reference evidence="5 6" key="1">
    <citation type="submission" date="2021-01" db="EMBL/GenBank/DDBJ databases">
        <title>Isolation and description of Catonella massiliensis sp. nov., a novel Catonella species, isolated from a stable periodontitis subject.</title>
        <authorList>
            <person name="Antezack A."/>
            <person name="Boxberger M."/>
            <person name="La Scola B."/>
            <person name="Monnet-Corti V."/>
        </authorList>
    </citation>
    <scope>NUCLEOTIDE SEQUENCE [LARGE SCALE GENOMIC DNA]</scope>
    <source>
        <strain evidence="5 6">Marseille-Q4567</strain>
    </source>
</reference>
<dbReference type="InterPro" id="IPR006433">
    <property type="entry name" value="Prohead_protease"/>
</dbReference>
<dbReference type="NCBIfam" id="TIGR01543">
    <property type="entry name" value="proheadase_HK97"/>
    <property type="match status" value="1"/>
</dbReference>
<evidence type="ECO:0000313" key="5">
    <source>
        <dbReference type="EMBL" id="MBK5898658.1"/>
    </source>
</evidence>
<gene>
    <name evidence="5" type="ORF">JJN12_12895</name>
</gene>
<proteinExistence type="predicted"/>